<reference evidence="1" key="1">
    <citation type="submission" date="2021-02" db="EMBL/GenBank/DDBJ databases">
        <title>Metagenome analyses of Stigonema ocellatum DSM 106950, Chlorogloea purpurea SAG 13.99 and Gomphosphaeria aponina DSM 107014.</title>
        <authorList>
            <person name="Marter P."/>
            <person name="Huang S."/>
        </authorList>
    </citation>
    <scope>NUCLEOTIDE SEQUENCE</scope>
    <source>
        <strain evidence="1">JP213</strain>
    </source>
</reference>
<name>A0A941JRD6_9CHRO</name>
<organism evidence="1 2">
    <name type="scientific">Gomphosphaeria aponina SAG 52.96 = DSM 107014</name>
    <dbReference type="NCBI Taxonomy" id="1521640"/>
    <lineage>
        <taxon>Bacteria</taxon>
        <taxon>Bacillati</taxon>
        <taxon>Cyanobacteriota</taxon>
        <taxon>Cyanophyceae</taxon>
        <taxon>Oscillatoriophycideae</taxon>
        <taxon>Chroococcales</taxon>
        <taxon>Gomphosphaeriaceae</taxon>
        <taxon>Gomphosphaeria</taxon>
    </lineage>
</organism>
<proteinExistence type="predicted"/>
<dbReference type="EMBL" id="JADQBC010000011">
    <property type="protein sequence ID" value="MBR8826781.1"/>
    <property type="molecule type" value="Genomic_DNA"/>
</dbReference>
<sequence length="47" mass="5320">MQTVGFSTVYGTVNSWRYGLILTLYQQKMRSPSPPVFPVTVRSSLLL</sequence>
<dbReference type="AlphaFoldDB" id="A0A941JRD6"/>
<protein>
    <submittedName>
        <fullName evidence="1">Uncharacterized protein</fullName>
    </submittedName>
</protein>
<evidence type="ECO:0000313" key="1">
    <source>
        <dbReference type="EMBL" id="MBR8826781.1"/>
    </source>
</evidence>
<evidence type="ECO:0000313" key="2">
    <source>
        <dbReference type="Proteomes" id="UP000767446"/>
    </source>
</evidence>
<dbReference type="Proteomes" id="UP000767446">
    <property type="component" value="Unassembled WGS sequence"/>
</dbReference>
<gene>
    <name evidence="1" type="ORF">DSM107014_02575</name>
</gene>
<comment type="caution">
    <text evidence="1">The sequence shown here is derived from an EMBL/GenBank/DDBJ whole genome shotgun (WGS) entry which is preliminary data.</text>
</comment>
<accession>A0A941JRD6</accession>